<dbReference type="EMBL" id="APRE01000032">
    <property type="protein sequence ID" value="ENW72704.1"/>
    <property type="molecule type" value="Genomic_DNA"/>
</dbReference>
<feature type="transmembrane region" description="Helical" evidence="1">
    <location>
        <begin position="60"/>
        <end position="80"/>
    </location>
</feature>
<evidence type="ECO:0000256" key="1">
    <source>
        <dbReference type="SAM" id="Phobius"/>
    </source>
</evidence>
<dbReference type="RefSeq" id="WP_005138401.1">
    <property type="nucleotide sequence ID" value="NZ_KB849947.1"/>
</dbReference>
<evidence type="ECO:0000313" key="2">
    <source>
        <dbReference type="EMBL" id="ENW72704.1"/>
    </source>
</evidence>
<sequence>MEIYKIISFVFVPFLYVMALILNKSISLGLVRPSIAIFQVASLAGIAWGFFSIINLFGWWSLLVIPLVWVLSLYVTGNFLHHLRTMGSGNTAGEELIMAQGAYGVFTLIFFVASLTPYLWHWFLR</sequence>
<keyword evidence="1" id="KW-0472">Membrane</keyword>
<dbReference type="PATRIC" id="fig|1217629.3.peg.1620"/>
<protein>
    <submittedName>
        <fullName evidence="2">Uncharacterized protein</fullName>
    </submittedName>
</protein>
<keyword evidence="1" id="KW-1133">Transmembrane helix</keyword>
<gene>
    <name evidence="2" type="ORF">F913_01676</name>
</gene>
<comment type="caution">
    <text evidence="2">The sequence shown here is derived from an EMBL/GenBank/DDBJ whole genome shotgun (WGS) entry which is preliminary data.</text>
</comment>
<name>N9L3H8_ACIBA</name>
<organism evidence="2 3">
    <name type="scientific">Acinetobacter baumannii NIPH 80</name>
    <dbReference type="NCBI Taxonomy" id="1217629"/>
    <lineage>
        <taxon>Bacteria</taxon>
        <taxon>Pseudomonadati</taxon>
        <taxon>Pseudomonadota</taxon>
        <taxon>Gammaproteobacteria</taxon>
        <taxon>Moraxellales</taxon>
        <taxon>Moraxellaceae</taxon>
        <taxon>Acinetobacter</taxon>
        <taxon>Acinetobacter calcoaceticus/baumannii complex</taxon>
    </lineage>
</organism>
<keyword evidence="1" id="KW-0812">Transmembrane</keyword>
<dbReference type="AlphaFoldDB" id="N9L3H8"/>
<feature type="transmembrane region" description="Helical" evidence="1">
    <location>
        <begin position="6"/>
        <end position="23"/>
    </location>
</feature>
<feature type="transmembrane region" description="Helical" evidence="1">
    <location>
        <begin position="101"/>
        <end position="120"/>
    </location>
</feature>
<accession>N9L3H8</accession>
<feature type="transmembrane region" description="Helical" evidence="1">
    <location>
        <begin position="35"/>
        <end position="54"/>
    </location>
</feature>
<proteinExistence type="predicted"/>
<dbReference type="HOGENOM" id="CLU_1987774_0_0_6"/>
<dbReference type="Proteomes" id="UP000013021">
    <property type="component" value="Unassembled WGS sequence"/>
</dbReference>
<evidence type="ECO:0000313" key="3">
    <source>
        <dbReference type="Proteomes" id="UP000013021"/>
    </source>
</evidence>
<reference evidence="2 3" key="1">
    <citation type="submission" date="2013-02" db="EMBL/GenBank/DDBJ databases">
        <title>The Genome Sequence of Acinetobacter baumannii NIPH 80.</title>
        <authorList>
            <consortium name="The Broad Institute Genome Sequencing Platform"/>
            <consortium name="The Broad Institute Genome Sequencing Center for Infectious Disease"/>
            <person name="Cerqueira G."/>
            <person name="Feldgarden M."/>
            <person name="Courvalin P."/>
            <person name="Perichon B."/>
            <person name="Grillot-Courvalin C."/>
            <person name="Clermont D."/>
            <person name="Rocha E."/>
            <person name="Yoon E.-J."/>
            <person name="Nemec A."/>
            <person name="Walker B."/>
            <person name="Young S.K."/>
            <person name="Zeng Q."/>
            <person name="Gargeya S."/>
            <person name="Fitzgerald M."/>
            <person name="Haas B."/>
            <person name="Abouelleil A."/>
            <person name="Alvarado L."/>
            <person name="Arachchi H.M."/>
            <person name="Berlin A.M."/>
            <person name="Chapman S.B."/>
            <person name="Dewar J."/>
            <person name="Goldberg J."/>
            <person name="Griggs A."/>
            <person name="Gujja S."/>
            <person name="Hansen M."/>
            <person name="Howarth C."/>
            <person name="Imamovic A."/>
            <person name="Larimer J."/>
            <person name="McCowan C."/>
            <person name="Murphy C."/>
            <person name="Neiman D."/>
            <person name="Pearson M."/>
            <person name="Priest M."/>
            <person name="Roberts A."/>
            <person name="Saif S."/>
            <person name="Shea T."/>
            <person name="Sisk P."/>
            <person name="Sykes S."/>
            <person name="Wortman J."/>
            <person name="Nusbaum C."/>
            <person name="Birren B."/>
        </authorList>
    </citation>
    <scope>NUCLEOTIDE SEQUENCE [LARGE SCALE GENOMIC DNA]</scope>
    <source>
        <strain evidence="2 3">NIPH 80</strain>
    </source>
</reference>